<dbReference type="PANTHER" id="PTHR45180">
    <property type="entry name" value="OS01G0307686 PROTEIN"/>
    <property type="match status" value="1"/>
</dbReference>
<dbReference type="AlphaFoldDB" id="A0A4R6YSJ4"/>
<evidence type="ECO:0000313" key="3">
    <source>
        <dbReference type="Proteomes" id="UP000295293"/>
    </source>
</evidence>
<dbReference type="Pfam" id="PF08241">
    <property type="entry name" value="Methyltransf_11"/>
    <property type="match status" value="1"/>
</dbReference>
<dbReference type="PANTHER" id="PTHR45180:SF1">
    <property type="entry name" value="OS01G0307686 PROTEIN"/>
    <property type="match status" value="1"/>
</dbReference>
<keyword evidence="3" id="KW-1185">Reference proteome</keyword>
<comment type="caution">
    <text evidence="2">The sequence shown here is derived from an EMBL/GenBank/DDBJ whole genome shotgun (WGS) entry which is preliminary data.</text>
</comment>
<reference evidence="2 3" key="1">
    <citation type="submission" date="2019-03" db="EMBL/GenBank/DDBJ databases">
        <title>Genomic Encyclopedia of Type Strains, Phase IV (KMG-IV): sequencing the most valuable type-strain genomes for metagenomic binning, comparative biology and taxonomic classification.</title>
        <authorList>
            <person name="Goeker M."/>
        </authorList>
    </citation>
    <scope>NUCLEOTIDE SEQUENCE [LARGE SCALE GENOMIC DNA]</scope>
    <source>
        <strain evidence="2 3">DSM 21667</strain>
    </source>
</reference>
<dbReference type="GO" id="GO:0032259">
    <property type="term" value="P:methylation"/>
    <property type="evidence" value="ECO:0007669"/>
    <property type="project" value="UniProtKB-KW"/>
</dbReference>
<evidence type="ECO:0000259" key="1">
    <source>
        <dbReference type="Pfam" id="PF08241"/>
    </source>
</evidence>
<keyword evidence="2" id="KW-0808">Transferase</keyword>
<evidence type="ECO:0000313" key="2">
    <source>
        <dbReference type="EMBL" id="TDR41225.1"/>
    </source>
</evidence>
<proteinExistence type="predicted"/>
<dbReference type="OrthoDB" id="9797252at2"/>
<protein>
    <submittedName>
        <fullName evidence="2">Methyltransferase family protein</fullName>
    </submittedName>
</protein>
<accession>A0A4R6YSJ4</accession>
<dbReference type="RefSeq" id="WP_133819975.1">
    <property type="nucleotide sequence ID" value="NZ_SNZH01000011.1"/>
</dbReference>
<dbReference type="Proteomes" id="UP000295293">
    <property type="component" value="Unassembled WGS sequence"/>
</dbReference>
<dbReference type="CDD" id="cd02440">
    <property type="entry name" value="AdoMet_MTases"/>
    <property type="match status" value="1"/>
</dbReference>
<dbReference type="SUPFAM" id="SSF53335">
    <property type="entry name" value="S-adenosyl-L-methionine-dependent methyltransferases"/>
    <property type="match status" value="1"/>
</dbReference>
<dbReference type="EMBL" id="SNZH01000011">
    <property type="protein sequence ID" value="TDR41225.1"/>
    <property type="molecule type" value="Genomic_DNA"/>
</dbReference>
<dbReference type="InterPro" id="IPR029063">
    <property type="entry name" value="SAM-dependent_MTases_sf"/>
</dbReference>
<dbReference type="InterPro" id="IPR013216">
    <property type="entry name" value="Methyltransf_11"/>
</dbReference>
<gene>
    <name evidence="2" type="ORF">DFR29_111137</name>
</gene>
<dbReference type="Gene3D" id="3.40.50.150">
    <property type="entry name" value="Vaccinia Virus protein VP39"/>
    <property type="match status" value="1"/>
</dbReference>
<feature type="domain" description="Methyltransferase type 11" evidence="1">
    <location>
        <begin position="41"/>
        <end position="127"/>
    </location>
</feature>
<sequence length="248" mass="27861">MTFKDHFSTHSAMYRASRPHYAPELFVWLAQQAPGRELAWDAGCGSGQASVGLAGQFRRVYATDPSKAQIDQAVAAPNIDYCVERAEDCSLREVSADLVTVAQALHWFDIEEFHAQVERVLKPGGIVAEWTYADCRVDAAVDAVKRHLYVDLLDSYWPPERRLVESGYAELEFPFERIEAPRFDLIASWDLAGFLAYLRSWSATQRYMKALGKDPVADLAADFAAAWGDPAEAREVHWDLAMRVGRCT</sequence>
<dbReference type="GO" id="GO:0008757">
    <property type="term" value="F:S-adenosylmethionine-dependent methyltransferase activity"/>
    <property type="evidence" value="ECO:0007669"/>
    <property type="project" value="InterPro"/>
</dbReference>
<organism evidence="2 3">
    <name type="scientific">Tahibacter aquaticus</name>
    <dbReference type="NCBI Taxonomy" id="520092"/>
    <lineage>
        <taxon>Bacteria</taxon>
        <taxon>Pseudomonadati</taxon>
        <taxon>Pseudomonadota</taxon>
        <taxon>Gammaproteobacteria</taxon>
        <taxon>Lysobacterales</taxon>
        <taxon>Rhodanobacteraceae</taxon>
        <taxon>Tahibacter</taxon>
    </lineage>
</organism>
<name>A0A4R6YSJ4_9GAMM</name>
<keyword evidence="2" id="KW-0489">Methyltransferase</keyword>